<keyword evidence="2" id="KW-1185">Reference proteome</keyword>
<dbReference type="KEGG" id="ptan:CRYO30217_01844"/>
<proteinExistence type="predicted"/>
<protein>
    <submittedName>
        <fullName evidence="1">Uncharacterized protein</fullName>
    </submittedName>
</protein>
<dbReference type="EMBL" id="OU015584">
    <property type="protein sequence ID" value="CAG5082220.1"/>
    <property type="molecule type" value="Genomic_DNA"/>
</dbReference>
<evidence type="ECO:0000313" key="2">
    <source>
        <dbReference type="Proteomes" id="UP000683507"/>
    </source>
</evidence>
<gene>
    <name evidence="1" type="ORF">CRYO30217_01844</name>
</gene>
<reference evidence="1" key="1">
    <citation type="submission" date="2021-04" db="EMBL/GenBank/DDBJ databases">
        <authorList>
            <person name="Rodrigo-Torres L."/>
            <person name="Arahal R. D."/>
            <person name="Lucena T."/>
        </authorList>
    </citation>
    <scope>NUCLEOTIDE SEQUENCE</scope>
    <source>
        <strain evidence="1">AS29M-1</strain>
    </source>
</reference>
<dbReference type="Proteomes" id="UP000683507">
    <property type="component" value="Chromosome"/>
</dbReference>
<sequence length="97" mass="10870">MKIDELYQKVIEGLPTKELHPLHKAIMEECCENALNNSQKISDLDTLVDVVHLAFLTCNTTLKGTLLGSLEAVNADQVTLNYRDQTFIISRNSPLLD</sequence>
<accession>A0A916JML4</accession>
<dbReference type="AlphaFoldDB" id="A0A916JML4"/>
<organism evidence="1 2">
    <name type="scientific">Parvicella tangerina</name>
    <dbReference type="NCBI Taxonomy" id="2829795"/>
    <lineage>
        <taxon>Bacteria</taxon>
        <taxon>Pseudomonadati</taxon>
        <taxon>Bacteroidota</taxon>
        <taxon>Flavobacteriia</taxon>
        <taxon>Flavobacteriales</taxon>
        <taxon>Parvicellaceae</taxon>
        <taxon>Parvicella</taxon>
    </lineage>
</organism>
<evidence type="ECO:0000313" key="1">
    <source>
        <dbReference type="EMBL" id="CAG5082220.1"/>
    </source>
</evidence>
<name>A0A916JML4_9FLAO</name>
<dbReference type="RefSeq" id="WP_258542038.1">
    <property type="nucleotide sequence ID" value="NZ_OU015584.1"/>
</dbReference>